<reference evidence="15" key="1">
    <citation type="submission" date="2017-09" db="EMBL/GenBank/DDBJ databases">
        <title>Depth-based differentiation of microbial function through sediment-hosted aquifers and enrichment of novel symbionts in the deep terrestrial subsurface.</title>
        <authorList>
            <person name="Probst A.J."/>
            <person name="Ladd B."/>
            <person name="Jarett J.K."/>
            <person name="Geller-Mcgrath D.E."/>
            <person name="Sieber C.M.K."/>
            <person name="Emerson J.B."/>
            <person name="Anantharaman K."/>
            <person name="Thomas B.C."/>
            <person name="Malmstrom R."/>
            <person name="Stieglmeier M."/>
            <person name="Klingl A."/>
            <person name="Woyke T."/>
            <person name="Ryan C.M."/>
            <person name="Banfield J.F."/>
        </authorList>
    </citation>
    <scope>NUCLEOTIDE SEQUENCE [LARGE SCALE GENOMIC DNA]</scope>
</reference>
<evidence type="ECO:0000256" key="3">
    <source>
        <dbReference type="ARBA" id="ARBA00022448"/>
    </source>
</evidence>
<dbReference type="PROSITE" id="PS00755">
    <property type="entry name" value="SECY_1"/>
    <property type="match status" value="1"/>
</dbReference>
<dbReference type="InterPro" id="IPR002208">
    <property type="entry name" value="SecY/SEC61-alpha"/>
</dbReference>
<protein>
    <recommendedName>
        <fullName evidence="9 10">Protein translocase subunit SecY</fullName>
    </recommendedName>
</protein>
<dbReference type="GO" id="GO:0005886">
    <property type="term" value="C:plasma membrane"/>
    <property type="evidence" value="ECO:0007669"/>
    <property type="project" value="UniProtKB-SubCell"/>
</dbReference>
<evidence type="ECO:0000313" key="14">
    <source>
        <dbReference type="EMBL" id="PIS07548.1"/>
    </source>
</evidence>
<dbReference type="PANTHER" id="PTHR10906">
    <property type="entry name" value="SECY/SEC61-ALPHA FAMILY MEMBER"/>
    <property type="match status" value="1"/>
</dbReference>
<evidence type="ECO:0000256" key="5">
    <source>
        <dbReference type="ARBA" id="ARBA00022927"/>
    </source>
</evidence>
<feature type="transmembrane region" description="Helical" evidence="10">
    <location>
        <begin position="143"/>
        <end position="163"/>
    </location>
</feature>
<evidence type="ECO:0000256" key="4">
    <source>
        <dbReference type="ARBA" id="ARBA00022692"/>
    </source>
</evidence>
<dbReference type="EMBL" id="PEZW01000018">
    <property type="protein sequence ID" value="PIS07548.1"/>
    <property type="molecule type" value="Genomic_DNA"/>
</dbReference>
<dbReference type="PROSITE" id="PS00756">
    <property type="entry name" value="SECY_2"/>
    <property type="match status" value="1"/>
</dbReference>
<keyword evidence="8 10" id="KW-0472">Membrane</keyword>
<feature type="transmembrane region" description="Helical" evidence="10">
    <location>
        <begin position="259"/>
        <end position="282"/>
    </location>
</feature>
<dbReference type="InterPro" id="IPR030659">
    <property type="entry name" value="SecY_CS"/>
</dbReference>
<comment type="caution">
    <text evidence="10">Lacks conserved residue(s) required for the propagation of feature annotation.</text>
</comment>
<evidence type="ECO:0000313" key="15">
    <source>
        <dbReference type="Proteomes" id="UP000231382"/>
    </source>
</evidence>
<organism evidence="14 15">
    <name type="scientific">Candidatus Berkelbacteria bacterium CG10_big_fil_rev_8_21_14_0_10_43_13</name>
    <dbReference type="NCBI Taxonomy" id="1974514"/>
    <lineage>
        <taxon>Bacteria</taxon>
        <taxon>Candidatus Berkelbacteria</taxon>
    </lineage>
</organism>
<keyword evidence="5 10" id="KW-0653">Protein transport</keyword>
<dbReference type="PRINTS" id="PR00303">
    <property type="entry name" value="SECYTRNLCASE"/>
</dbReference>
<evidence type="ECO:0000256" key="7">
    <source>
        <dbReference type="ARBA" id="ARBA00023010"/>
    </source>
</evidence>
<dbReference type="GO" id="GO:0065002">
    <property type="term" value="P:intracellular protein transmembrane transport"/>
    <property type="evidence" value="ECO:0007669"/>
    <property type="project" value="UniProtKB-UniRule"/>
</dbReference>
<feature type="transmembrane region" description="Helical" evidence="10">
    <location>
        <begin position="67"/>
        <end position="91"/>
    </location>
</feature>
<dbReference type="InterPro" id="IPR023201">
    <property type="entry name" value="SecY_dom_sf"/>
</dbReference>
<feature type="transmembrane region" description="Helical" evidence="10">
    <location>
        <begin position="207"/>
        <end position="226"/>
    </location>
</feature>
<comment type="subcellular location">
    <subcellularLocation>
        <location evidence="10">Cell membrane</location>
        <topology evidence="10">Multi-pass membrane protein</topology>
    </subcellularLocation>
    <subcellularLocation>
        <location evidence="1 12">Membrane</location>
        <topology evidence="1 12">Multi-pass membrane protein</topology>
    </subcellularLocation>
</comment>
<evidence type="ECO:0000256" key="8">
    <source>
        <dbReference type="ARBA" id="ARBA00023136"/>
    </source>
</evidence>
<dbReference type="AlphaFoldDB" id="A0A2H0W887"/>
<keyword evidence="10" id="KW-1003">Cell membrane</keyword>
<comment type="caution">
    <text evidence="14">The sequence shown here is derived from an EMBL/GenBank/DDBJ whole genome shotgun (WGS) entry which is preliminary data.</text>
</comment>
<comment type="function">
    <text evidence="10 11">The central subunit of the protein translocation channel SecYEG. Consists of two halves formed by TMs 1-5 and 6-10. These two domains form a lateral gate at the front which open onto the bilayer between TMs 2 and 7, and are clamped together by SecE at the back. The channel is closed by both a pore ring composed of hydrophobic SecY resides and a short helix (helix 2A) on the extracellular side of the membrane which forms a plug. The plug probably moves laterally to allow the channel to open. The ring and the pore may move independently.</text>
</comment>
<comment type="subunit">
    <text evidence="10">Component of the Sec protein translocase complex. Heterotrimer consisting of SecY, SecE and SecG subunits. The heterotrimers can form oligomers, although 1 heterotrimer is thought to be able to translocate proteins. Interacts with the ribosome. Interacts with SecDF, and other proteins may be involved. Interacts with SecA.</text>
</comment>
<dbReference type="HAMAP" id="MF_01465">
    <property type="entry name" value="SecY"/>
    <property type="match status" value="1"/>
</dbReference>
<proteinExistence type="inferred from homology"/>
<evidence type="ECO:0000256" key="12">
    <source>
        <dbReference type="RuleBase" id="RU003484"/>
    </source>
</evidence>
<dbReference type="NCBIfam" id="TIGR00967">
    <property type="entry name" value="3a0501s007"/>
    <property type="match status" value="1"/>
</dbReference>
<dbReference type="GO" id="GO:0006605">
    <property type="term" value="P:protein targeting"/>
    <property type="evidence" value="ECO:0007669"/>
    <property type="project" value="UniProtKB-UniRule"/>
</dbReference>
<evidence type="ECO:0000256" key="6">
    <source>
        <dbReference type="ARBA" id="ARBA00022989"/>
    </source>
</evidence>
<accession>A0A2H0W887</accession>
<feature type="transmembrane region" description="Helical" evidence="10">
    <location>
        <begin position="170"/>
        <end position="187"/>
    </location>
</feature>
<gene>
    <name evidence="10" type="primary">secY</name>
    <name evidence="14" type="ORF">COT78_02515</name>
</gene>
<comment type="similarity">
    <text evidence="2 10 13">Belongs to the SecY/SEC61-alpha family.</text>
</comment>
<dbReference type="FunFam" id="1.10.3370.10:FF:000001">
    <property type="entry name" value="Preprotein translocase subunit SecY"/>
    <property type="match status" value="1"/>
</dbReference>
<evidence type="ECO:0000256" key="10">
    <source>
        <dbReference type="HAMAP-Rule" id="MF_01465"/>
    </source>
</evidence>
<evidence type="ECO:0000256" key="13">
    <source>
        <dbReference type="RuleBase" id="RU004349"/>
    </source>
</evidence>
<name>A0A2H0W887_9BACT</name>
<keyword evidence="3 10" id="KW-0813">Transport</keyword>
<evidence type="ECO:0000256" key="9">
    <source>
        <dbReference type="ARBA" id="ARBA00039733"/>
    </source>
</evidence>
<keyword evidence="4 10" id="KW-0812">Transmembrane</keyword>
<feature type="transmembrane region" description="Helical" evidence="10">
    <location>
        <begin position="111"/>
        <end position="131"/>
    </location>
</feature>
<feature type="transmembrane region" description="Helical" evidence="10">
    <location>
        <begin position="306"/>
        <end position="327"/>
    </location>
</feature>
<feature type="transmembrane region" description="Helical" evidence="10">
    <location>
        <begin position="387"/>
        <end position="405"/>
    </location>
</feature>
<dbReference type="Proteomes" id="UP000231382">
    <property type="component" value="Unassembled WGS sequence"/>
</dbReference>
<dbReference type="Gene3D" id="1.10.3370.10">
    <property type="entry name" value="SecY subunit domain"/>
    <property type="match status" value="1"/>
</dbReference>
<dbReference type="Pfam" id="PF00344">
    <property type="entry name" value="SecY"/>
    <property type="match status" value="1"/>
</dbReference>
<dbReference type="PIRSF" id="PIRSF004557">
    <property type="entry name" value="SecY"/>
    <property type="match status" value="1"/>
</dbReference>
<sequence>MNKWLKIWEYKDLRNKIIVAISLLLLTRVLAHIPLPGVDLARLQTFFSQNQVFGFLNMFSGGTMSNFSIILMGVGPYITSSIIFQLLGMIFPAIEELQKEGEAGRQKITQWTRLATIPLAFIQAYAMLVLLRNQGVIPTWTTFDLWVMLISVTAGTILLMWLGEIISQKGIGNGVSLIITLGILSSYPSQIRNTALILQSGDTTKIIGAIAFAIIFVLATIGIIIVQEGQRNIPVTYARKLRLGQTTGYESTLPIRVNIAGVIPIIFAMSVLVIPGVVAKYLEAAKTAWLANSATSVSNFFNNQTYYAIIYFVLVFAFTFFYTFIVFKPTNIAENLQKQSGFIPGIRPGTETREYIYKVISRITFVGAAFLSIIAVLPFIVQSWTGITTFTLGGTGILIVVAVVLETMGQIESQMSMHTYERY</sequence>
<dbReference type="GO" id="GO:0043952">
    <property type="term" value="P:protein transport by the Sec complex"/>
    <property type="evidence" value="ECO:0007669"/>
    <property type="project" value="UniProtKB-UniRule"/>
</dbReference>
<evidence type="ECO:0000256" key="2">
    <source>
        <dbReference type="ARBA" id="ARBA00005751"/>
    </source>
</evidence>
<feature type="transmembrane region" description="Helical" evidence="10">
    <location>
        <begin position="363"/>
        <end position="381"/>
    </location>
</feature>
<dbReference type="SUPFAM" id="SSF103491">
    <property type="entry name" value="Preprotein translocase SecY subunit"/>
    <property type="match status" value="1"/>
</dbReference>
<dbReference type="InterPro" id="IPR026593">
    <property type="entry name" value="SecY"/>
</dbReference>
<keyword evidence="6 10" id="KW-1133">Transmembrane helix</keyword>
<evidence type="ECO:0000256" key="11">
    <source>
        <dbReference type="RuleBase" id="RU000537"/>
    </source>
</evidence>
<evidence type="ECO:0000256" key="1">
    <source>
        <dbReference type="ARBA" id="ARBA00004141"/>
    </source>
</evidence>
<keyword evidence="7 10" id="KW-0811">Translocation</keyword>